<comment type="caution">
    <text evidence="3">The sequence shown here is derived from an EMBL/GenBank/DDBJ whole genome shotgun (WGS) entry which is preliminary data.</text>
</comment>
<keyword evidence="2" id="KW-0472">Membrane</keyword>
<evidence type="ECO:0000313" key="3">
    <source>
        <dbReference type="EMBL" id="TCP27647.1"/>
    </source>
</evidence>
<protein>
    <submittedName>
        <fullName evidence="3">Uncharacterized protein</fullName>
    </submittedName>
</protein>
<evidence type="ECO:0000313" key="4">
    <source>
        <dbReference type="Proteomes" id="UP000295733"/>
    </source>
</evidence>
<feature type="transmembrane region" description="Helical" evidence="2">
    <location>
        <begin position="6"/>
        <end position="24"/>
    </location>
</feature>
<dbReference type="AlphaFoldDB" id="A0A4R2NZN3"/>
<dbReference type="Proteomes" id="UP000295733">
    <property type="component" value="Unassembled WGS sequence"/>
</dbReference>
<reference evidence="3 4" key="1">
    <citation type="submission" date="2019-03" db="EMBL/GenBank/DDBJ databases">
        <title>Genomic Encyclopedia of Type Strains, Phase IV (KMG-IV): sequencing the most valuable type-strain genomes for metagenomic binning, comparative biology and taxonomic classification.</title>
        <authorList>
            <person name="Goeker M."/>
        </authorList>
    </citation>
    <scope>NUCLEOTIDE SEQUENCE [LARGE SCALE GENOMIC DNA]</scope>
    <source>
        <strain evidence="3 4">DSM 2781</strain>
    </source>
</reference>
<evidence type="ECO:0000256" key="2">
    <source>
        <dbReference type="SAM" id="Phobius"/>
    </source>
</evidence>
<dbReference type="RefSeq" id="WP_132599196.1">
    <property type="nucleotide sequence ID" value="NZ_NRRP01000004.1"/>
</dbReference>
<keyword evidence="4" id="KW-1185">Reference proteome</keyword>
<accession>A0A4R2NZN3</accession>
<organism evidence="3 4">
    <name type="scientific">Rhodovulum adriaticum</name>
    <name type="common">Rhodopseudomonas adriatica</name>
    <dbReference type="NCBI Taxonomy" id="35804"/>
    <lineage>
        <taxon>Bacteria</taxon>
        <taxon>Pseudomonadati</taxon>
        <taxon>Pseudomonadota</taxon>
        <taxon>Alphaproteobacteria</taxon>
        <taxon>Rhodobacterales</taxon>
        <taxon>Paracoccaceae</taxon>
        <taxon>Rhodovulum</taxon>
    </lineage>
</organism>
<evidence type="ECO:0000256" key="1">
    <source>
        <dbReference type="SAM" id="MobiDB-lite"/>
    </source>
</evidence>
<dbReference type="OrthoDB" id="7630018at2"/>
<keyword evidence="2" id="KW-0812">Transmembrane</keyword>
<dbReference type="EMBL" id="SLXL01000001">
    <property type="protein sequence ID" value="TCP27647.1"/>
    <property type="molecule type" value="Genomic_DNA"/>
</dbReference>
<name>A0A4R2NZN3_RHOAD</name>
<feature type="region of interest" description="Disordered" evidence="1">
    <location>
        <begin position="94"/>
        <end position="119"/>
    </location>
</feature>
<gene>
    <name evidence="3" type="ORF">EV656_101556</name>
</gene>
<keyword evidence="2" id="KW-1133">Transmembrane helix</keyword>
<proteinExistence type="predicted"/>
<sequence length="119" mass="12268">MGLIADILLVAGALGAAFYCFVLAGRLRRFNDLEDGMGGAVAALSVQVDEMTQALAGAQNSAEGSTDSLARLTARAEEAAQRLELLVAALHERPAAGGDTPESADATVQFQRHGGDRVA</sequence>